<dbReference type="InterPro" id="IPR058031">
    <property type="entry name" value="AAA_lid_NorR"/>
</dbReference>
<keyword evidence="7" id="KW-0902">Two-component regulatory system</keyword>
<evidence type="ECO:0000256" key="2">
    <source>
        <dbReference type="ARBA" id="ARBA00022490"/>
    </source>
</evidence>
<dbReference type="InterPro" id="IPR025662">
    <property type="entry name" value="Sigma_54_int_dom_ATP-bd_1"/>
</dbReference>
<keyword evidence="10" id="KW-0010">Activator</keyword>
<dbReference type="FunFam" id="1.10.8.60:FF:000014">
    <property type="entry name" value="DNA-binding transcriptional regulator NtrC"/>
    <property type="match status" value="1"/>
</dbReference>
<accession>A0A523QKA7</accession>
<dbReference type="InterPro" id="IPR002197">
    <property type="entry name" value="HTH_Fis"/>
</dbReference>
<dbReference type="GO" id="GO:0005737">
    <property type="term" value="C:cytoplasm"/>
    <property type="evidence" value="ECO:0007669"/>
    <property type="project" value="UniProtKB-SubCell"/>
</dbReference>
<dbReference type="InterPro" id="IPR025944">
    <property type="entry name" value="Sigma_54_int_dom_CS"/>
</dbReference>
<dbReference type="PROSITE" id="PS00688">
    <property type="entry name" value="SIGMA54_INTERACT_3"/>
    <property type="match status" value="1"/>
</dbReference>
<dbReference type="PANTHER" id="PTHR32071">
    <property type="entry name" value="TRANSCRIPTIONAL REGULATORY PROTEIN"/>
    <property type="match status" value="1"/>
</dbReference>
<dbReference type="PRINTS" id="PR01590">
    <property type="entry name" value="HTHFIS"/>
</dbReference>
<keyword evidence="2" id="KW-0963">Cytoplasm</keyword>
<evidence type="ECO:0000259" key="12">
    <source>
        <dbReference type="PROSITE" id="PS50045"/>
    </source>
</evidence>
<keyword evidence="5" id="KW-0547">Nucleotide-binding</keyword>
<evidence type="ECO:0000256" key="1">
    <source>
        <dbReference type="ARBA" id="ARBA00004496"/>
    </source>
</evidence>
<dbReference type="Gene3D" id="3.40.50.300">
    <property type="entry name" value="P-loop containing nucleotide triphosphate hydrolases"/>
    <property type="match status" value="1"/>
</dbReference>
<evidence type="ECO:0000256" key="7">
    <source>
        <dbReference type="ARBA" id="ARBA00023012"/>
    </source>
</evidence>
<evidence type="ECO:0000256" key="9">
    <source>
        <dbReference type="ARBA" id="ARBA00023125"/>
    </source>
</evidence>
<feature type="domain" description="Sigma-54 factor interaction" evidence="12">
    <location>
        <begin position="1"/>
        <end position="207"/>
    </location>
</feature>
<evidence type="ECO:0000256" key="5">
    <source>
        <dbReference type="ARBA" id="ARBA00022741"/>
    </source>
</evidence>
<dbReference type="InterPro" id="IPR009057">
    <property type="entry name" value="Homeodomain-like_sf"/>
</dbReference>
<dbReference type="EMBL" id="SOKU01000129">
    <property type="protein sequence ID" value="TES86123.1"/>
    <property type="molecule type" value="Genomic_DNA"/>
</dbReference>
<feature type="non-terminal residue" evidence="13">
    <location>
        <position position="1"/>
    </location>
</feature>
<dbReference type="InterPro" id="IPR027417">
    <property type="entry name" value="P-loop_NTPase"/>
</dbReference>
<dbReference type="Gene3D" id="1.10.10.60">
    <property type="entry name" value="Homeodomain-like"/>
    <property type="match status" value="1"/>
</dbReference>
<dbReference type="GO" id="GO:0000160">
    <property type="term" value="P:phosphorelay signal transduction system"/>
    <property type="evidence" value="ECO:0007669"/>
    <property type="project" value="UniProtKB-KW"/>
</dbReference>
<dbReference type="Pfam" id="PF02954">
    <property type="entry name" value="HTH_8"/>
    <property type="match status" value="1"/>
</dbReference>
<dbReference type="PROSITE" id="PS50045">
    <property type="entry name" value="SIGMA54_INTERACT_4"/>
    <property type="match status" value="1"/>
</dbReference>
<evidence type="ECO:0000256" key="8">
    <source>
        <dbReference type="ARBA" id="ARBA00023015"/>
    </source>
</evidence>
<keyword evidence="9" id="KW-0238">DNA-binding</keyword>
<keyword evidence="11" id="KW-0804">Transcription</keyword>
<dbReference type="SMART" id="SM00382">
    <property type="entry name" value="AAA"/>
    <property type="match status" value="1"/>
</dbReference>
<dbReference type="Pfam" id="PF25601">
    <property type="entry name" value="AAA_lid_14"/>
    <property type="match status" value="1"/>
</dbReference>
<dbReference type="Gene3D" id="1.10.8.60">
    <property type="match status" value="1"/>
</dbReference>
<reference evidence="13 14" key="1">
    <citation type="submission" date="2019-03" db="EMBL/GenBank/DDBJ databases">
        <title>Metabolic potential of uncultured bacteria and archaea associated with petroleum seepage in deep-sea sediments.</title>
        <authorList>
            <person name="Dong X."/>
            <person name="Hubert C."/>
        </authorList>
    </citation>
    <scope>NUCLEOTIDE SEQUENCE [LARGE SCALE GENOMIC DNA]</scope>
    <source>
        <strain evidence="13">E44_bin92</strain>
    </source>
</reference>
<dbReference type="Proteomes" id="UP000320781">
    <property type="component" value="Unassembled WGS sequence"/>
</dbReference>
<dbReference type="AlphaFoldDB" id="A0A523QKA7"/>
<evidence type="ECO:0000313" key="14">
    <source>
        <dbReference type="Proteomes" id="UP000320781"/>
    </source>
</evidence>
<dbReference type="PROSITE" id="PS00675">
    <property type="entry name" value="SIGMA54_INTERACT_1"/>
    <property type="match status" value="1"/>
</dbReference>
<organism evidence="13 14">
    <name type="scientific">Aerophobetes bacterium</name>
    <dbReference type="NCBI Taxonomy" id="2030807"/>
    <lineage>
        <taxon>Bacteria</taxon>
        <taxon>Candidatus Aerophobota</taxon>
    </lineage>
</organism>
<dbReference type="PANTHER" id="PTHR32071:SF95">
    <property type="entry name" value="DNA-BINDING TRANSCRIPTIONAL REGULATOR NTRC"/>
    <property type="match status" value="1"/>
</dbReference>
<evidence type="ECO:0000313" key="13">
    <source>
        <dbReference type="EMBL" id="TES86123.1"/>
    </source>
</evidence>
<proteinExistence type="predicted"/>
<gene>
    <name evidence="13" type="ORF">E3J95_02705</name>
</gene>
<keyword evidence="4" id="KW-0597">Phosphoprotein</keyword>
<sequence>TVLILGESGTGKELVARAVHYHSRRENKAFITVDCGALVENLFESELFGHIKGSFTDAVATKHGRFELANGGTLFFDEIGNIGPDVQAKLLRAIQEREITKIGSSEAIKVDVRIIAATNKDLRKAIQEETFREDLFYRLGVVPITLPPLRERPEDIPELANYFLKKYNQKRGKNLTGISPRAMKALSEYSWPGNVRELENAIERAVVLAKGNAIESSDLSYYGLGVEALLEPASGSQKRLTDVEKEHILRTLEDTGWRRSQAAKLLGIDRKTLRSKMKKYGISEDLRHNSPLLGRNSPVEEQGI</sequence>
<dbReference type="Pfam" id="PF00158">
    <property type="entry name" value="Sigma54_activat"/>
    <property type="match status" value="1"/>
</dbReference>
<dbReference type="PROSITE" id="PS00676">
    <property type="entry name" value="SIGMA54_INTERACT_2"/>
    <property type="match status" value="1"/>
</dbReference>
<dbReference type="InterPro" id="IPR002078">
    <property type="entry name" value="Sigma_54_int"/>
</dbReference>
<evidence type="ECO:0000256" key="6">
    <source>
        <dbReference type="ARBA" id="ARBA00022840"/>
    </source>
</evidence>
<keyword evidence="8" id="KW-0805">Transcription regulation</keyword>
<dbReference type="GO" id="GO:0043565">
    <property type="term" value="F:sequence-specific DNA binding"/>
    <property type="evidence" value="ECO:0007669"/>
    <property type="project" value="InterPro"/>
</dbReference>
<dbReference type="SUPFAM" id="SSF46689">
    <property type="entry name" value="Homeodomain-like"/>
    <property type="match status" value="1"/>
</dbReference>
<dbReference type="CDD" id="cd00009">
    <property type="entry name" value="AAA"/>
    <property type="match status" value="1"/>
</dbReference>
<evidence type="ECO:0000256" key="11">
    <source>
        <dbReference type="ARBA" id="ARBA00023163"/>
    </source>
</evidence>
<name>A0A523QKA7_UNCAE</name>
<comment type="subcellular location">
    <subcellularLocation>
        <location evidence="1">Cytoplasm</location>
    </subcellularLocation>
</comment>
<keyword evidence="6" id="KW-0067">ATP-binding</keyword>
<keyword evidence="3" id="KW-0678">Repressor</keyword>
<dbReference type="InterPro" id="IPR025943">
    <property type="entry name" value="Sigma_54_int_dom_ATP-bd_2"/>
</dbReference>
<protein>
    <submittedName>
        <fullName evidence="13">Sigma-54-dependent Fis family transcriptional regulator</fullName>
    </submittedName>
</protein>
<dbReference type="SUPFAM" id="SSF52540">
    <property type="entry name" value="P-loop containing nucleoside triphosphate hydrolases"/>
    <property type="match status" value="1"/>
</dbReference>
<comment type="caution">
    <text evidence="13">The sequence shown here is derived from an EMBL/GenBank/DDBJ whole genome shotgun (WGS) entry which is preliminary data.</text>
</comment>
<evidence type="ECO:0000256" key="3">
    <source>
        <dbReference type="ARBA" id="ARBA00022491"/>
    </source>
</evidence>
<evidence type="ECO:0000256" key="4">
    <source>
        <dbReference type="ARBA" id="ARBA00022553"/>
    </source>
</evidence>
<evidence type="ECO:0000256" key="10">
    <source>
        <dbReference type="ARBA" id="ARBA00023159"/>
    </source>
</evidence>
<dbReference type="GO" id="GO:0006355">
    <property type="term" value="P:regulation of DNA-templated transcription"/>
    <property type="evidence" value="ECO:0007669"/>
    <property type="project" value="InterPro"/>
</dbReference>
<dbReference type="InterPro" id="IPR003593">
    <property type="entry name" value="AAA+_ATPase"/>
</dbReference>
<dbReference type="FunFam" id="3.40.50.300:FF:000006">
    <property type="entry name" value="DNA-binding transcriptional regulator NtrC"/>
    <property type="match status" value="1"/>
</dbReference>
<dbReference type="GO" id="GO:0005524">
    <property type="term" value="F:ATP binding"/>
    <property type="evidence" value="ECO:0007669"/>
    <property type="project" value="UniProtKB-KW"/>
</dbReference>